<sequence length="228" mass="26017">MRRENSNKGRKTLYGLYNQGATCYLNSVLQLLFMTPNFHERLRPDIKPDQELKTLFENLKEGPCHTQNINKYFQIEDAYKQRDAAEYLEVILNRISEDASEEIKYSLYGTVHHWGSLKGGHYTATIQSSNDKVWYDFNDDCVQELEEPPSYPYTSDSAYLLAYKRVPETTNGNIPSPPEESPNVSIRIEPEPSSSPSTVRKYVLPIAFGVAVVVIIFVLGLTLGLTRK</sequence>
<dbReference type="Proteomes" id="UP001460270">
    <property type="component" value="Unassembled WGS sequence"/>
</dbReference>
<feature type="transmembrane region" description="Helical" evidence="2">
    <location>
        <begin position="202"/>
        <end position="225"/>
    </location>
</feature>
<evidence type="ECO:0000256" key="2">
    <source>
        <dbReference type="SAM" id="Phobius"/>
    </source>
</evidence>
<protein>
    <recommendedName>
        <fullName evidence="3">USP domain-containing protein</fullName>
    </recommendedName>
</protein>
<evidence type="ECO:0000256" key="1">
    <source>
        <dbReference type="SAM" id="MobiDB-lite"/>
    </source>
</evidence>
<name>A0AAW0P0R1_9GOBI</name>
<dbReference type="InterPro" id="IPR038765">
    <property type="entry name" value="Papain-like_cys_pep_sf"/>
</dbReference>
<keyword evidence="5" id="KW-1185">Reference proteome</keyword>
<dbReference type="PROSITE" id="PS00972">
    <property type="entry name" value="USP_1"/>
    <property type="match status" value="1"/>
</dbReference>
<proteinExistence type="predicted"/>
<dbReference type="PROSITE" id="PS50235">
    <property type="entry name" value="USP_3"/>
    <property type="match status" value="1"/>
</dbReference>
<dbReference type="InterPro" id="IPR018200">
    <property type="entry name" value="USP_CS"/>
</dbReference>
<accession>A0AAW0P0R1</accession>
<dbReference type="GO" id="GO:0005634">
    <property type="term" value="C:nucleus"/>
    <property type="evidence" value="ECO:0007669"/>
    <property type="project" value="TreeGrafter"/>
</dbReference>
<feature type="region of interest" description="Disordered" evidence="1">
    <location>
        <begin position="169"/>
        <end position="197"/>
    </location>
</feature>
<evidence type="ECO:0000259" key="3">
    <source>
        <dbReference type="PROSITE" id="PS50235"/>
    </source>
</evidence>
<dbReference type="Pfam" id="PF00443">
    <property type="entry name" value="UCH"/>
    <property type="match status" value="1"/>
</dbReference>
<dbReference type="InterPro" id="IPR001394">
    <property type="entry name" value="Peptidase_C19_UCH"/>
</dbReference>
<dbReference type="PANTHER" id="PTHR24006:SF899">
    <property type="entry name" value="UBIQUITIN CARBOXYL-TERMINAL HYDROLASE"/>
    <property type="match status" value="1"/>
</dbReference>
<dbReference type="EMBL" id="JBBPFD010000010">
    <property type="protein sequence ID" value="KAK7909625.1"/>
    <property type="molecule type" value="Genomic_DNA"/>
</dbReference>
<comment type="caution">
    <text evidence="4">The sequence shown here is derived from an EMBL/GenBank/DDBJ whole genome shotgun (WGS) entry which is preliminary data.</text>
</comment>
<organism evidence="4 5">
    <name type="scientific">Mugilogobius chulae</name>
    <name type="common">yellowstripe goby</name>
    <dbReference type="NCBI Taxonomy" id="88201"/>
    <lineage>
        <taxon>Eukaryota</taxon>
        <taxon>Metazoa</taxon>
        <taxon>Chordata</taxon>
        <taxon>Craniata</taxon>
        <taxon>Vertebrata</taxon>
        <taxon>Euteleostomi</taxon>
        <taxon>Actinopterygii</taxon>
        <taxon>Neopterygii</taxon>
        <taxon>Teleostei</taxon>
        <taxon>Neoteleostei</taxon>
        <taxon>Acanthomorphata</taxon>
        <taxon>Gobiaria</taxon>
        <taxon>Gobiiformes</taxon>
        <taxon>Gobioidei</taxon>
        <taxon>Gobiidae</taxon>
        <taxon>Gobionellinae</taxon>
        <taxon>Mugilogobius</taxon>
    </lineage>
</organism>
<reference evidence="5" key="1">
    <citation type="submission" date="2024-04" db="EMBL/GenBank/DDBJ databases">
        <title>Salinicola lusitanus LLJ914,a marine bacterium isolated from the Okinawa Trough.</title>
        <authorList>
            <person name="Li J."/>
        </authorList>
    </citation>
    <scope>NUCLEOTIDE SEQUENCE [LARGE SCALE GENOMIC DNA]</scope>
</reference>
<dbReference type="PROSITE" id="PS00973">
    <property type="entry name" value="USP_2"/>
    <property type="match status" value="1"/>
</dbReference>
<dbReference type="PANTHER" id="PTHR24006">
    <property type="entry name" value="UBIQUITIN CARBOXYL-TERMINAL HYDROLASE"/>
    <property type="match status" value="1"/>
</dbReference>
<dbReference type="SUPFAM" id="SSF54001">
    <property type="entry name" value="Cysteine proteinases"/>
    <property type="match status" value="1"/>
</dbReference>
<dbReference type="GO" id="GO:0005829">
    <property type="term" value="C:cytosol"/>
    <property type="evidence" value="ECO:0007669"/>
    <property type="project" value="TreeGrafter"/>
</dbReference>
<dbReference type="GO" id="GO:0016579">
    <property type="term" value="P:protein deubiquitination"/>
    <property type="evidence" value="ECO:0007669"/>
    <property type="project" value="InterPro"/>
</dbReference>
<evidence type="ECO:0000313" key="4">
    <source>
        <dbReference type="EMBL" id="KAK7909625.1"/>
    </source>
</evidence>
<keyword evidence="2" id="KW-0812">Transmembrane</keyword>
<feature type="domain" description="USP" evidence="3">
    <location>
        <begin position="1"/>
        <end position="166"/>
    </location>
</feature>
<dbReference type="GO" id="GO:0004843">
    <property type="term" value="F:cysteine-type deubiquitinase activity"/>
    <property type="evidence" value="ECO:0007669"/>
    <property type="project" value="InterPro"/>
</dbReference>
<dbReference type="InterPro" id="IPR028889">
    <property type="entry name" value="USP"/>
</dbReference>
<dbReference type="InterPro" id="IPR050164">
    <property type="entry name" value="Peptidase_C19"/>
</dbReference>
<keyword evidence="2" id="KW-0472">Membrane</keyword>
<gene>
    <name evidence="4" type="ORF">WMY93_014309</name>
</gene>
<dbReference type="Gene3D" id="3.90.70.10">
    <property type="entry name" value="Cysteine proteinases"/>
    <property type="match status" value="2"/>
</dbReference>
<dbReference type="AlphaFoldDB" id="A0AAW0P0R1"/>
<keyword evidence="2" id="KW-1133">Transmembrane helix</keyword>
<evidence type="ECO:0000313" key="5">
    <source>
        <dbReference type="Proteomes" id="UP001460270"/>
    </source>
</evidence>